<sequence length="62" mass="7032">MLSVHETPQELLPEVVLSIEAAYINQYFSQQKLETQRGAELKNNANKLAKGTAQALLNFEHY</sequence>
<dbReference type="AlphaFoldDB" id="Q2HTT2"/>
<name>Q2HTT2_MEDTR</name>
<organism evidence="1">
    <name type="scientific">Medicago truncatula</name>
    <name type="common">Barrel medic</name>
    <name type="synonym">Medicago tribuloides</name>
    <dbReference type="NCBI Taxonomy" id="3880"/>
    <lineage>
        <taxon>Eukaryota</taxon>
        <taxon>Viridiplantae</taxon>
        <taxon>Streptophyta</taxon>
        <taxon>Embryophyta</taxon>
        <taxon>Tracheophyta</taxon>
        <taxon>Spermatophyta</taxon>
        <taxon>Magnoliopsida</taxon>
        <taxon>eudicotyledons</taxon>
        <taxon>Gunneridae</taxon>
        <taxon>Pentapetalae</taxon>
        <taxon>rosids</taxon>
        <taxon>fabids</taxon>
        <taxon>Fabales</taxon>
        <taxon>Fabaceae</taxon>
        <taxon>Papilionoideae</taxon>
        <taxon>50 kb inversion clade</taxon>
        <taxon>NPAAA clade</taxon>
        <taxon>Hologalegina</taxon>
        <taxon>IRL clade</taxon>
        <taxon>Trifolieae</taxon>
        <taxon>Medicago</taxon>
    </lineage>
</organism>
<reference evidence="1" key="2">
    <citation type="submission" date="2007-03" db="EMBL/GenBank/DDBJ databases">
        <authorList>
            <consortium name="The International Medicago Genome Annotation Group"/>
        </authorList>
    </citation>
    <scope>NUCLEOTIDE SEQUENCE</scope>
</reference>
<reference evidence="1" key="1">
    <citation type="submission" date="2004-08" db="EMBL/GenBank/DDBJ databases">
        <authorList>
            <person name="Town C.D."/>
        </authorList>
    </citation>
    <scope>NUCLEOTIDE SEQUENCE</scope>
</reference>
<accession>Q2HTT2</accession>
<protein>
    <submittedName>
        <fullName evidence="1">Uncharacterized protein</fullName>
    </submittedName>
</protein>
<evidence type="ECO:0000313" key="1">
    <source>
        <dbReference type="EMBL" id="ABD32362.2"/>
    </source>
</evidence>
<proteinExistence type="predicted"/>
<gene>
    <name evidence="1" type="ORF">MtrDRAFT_AC149801g28v2</name>
</gene>
<dbReference type="EMBL" id="AC149801">
    <property type="protein sequence ID" value="ABD32362.2"/>
    <property type="molecule type" value="Genomic_DNA"/>
</dbReference>